<dbReference type="InterPro" id="IPR051397">
    <property type="entry name" value="Zn-ADH-like_protein"/>
</dbReference>
<organism evidence="2 3">
    <name type="scientific">Nocardiopsis flavescens</name>
    <dbReference type="NCBI Taxonomy" id="758803"/>
    <lineage>
        <taxon>Bacteria</taxon>
        <taxon>Bacillati</taxon>
        <taxon>Actinomycetota</taxon>
        <taxon>Actinomycetes</taxon>
        <taxon>Streptosporangiales</taxon>
        <taxon>Nocardiopsidaceae</taxon>
        <taxon>Nocardiopsis</taxon>
    </lineage>
</organism>
<dbReference type="InterPro" id="IPR036291">
    <property type="entry name" value="NAD(P)-bd_dom_sf"/>
</dbReference>
<keyword evidence="3" id="KW-1185">Reference proteome</keyword>
<dbReference type="Gene3D" id="3.40.50.720">
    <property type="entry name" value="NAD(P)-binding Rossmann-like Domain"/>
    <property type="match status" value="1"/>
</dbReference>
<dbReference type="SMART" id="SM00829">
    <property type="entry name" value="PKS_ER"/>
    <property type="match status" value="1"/>
</dbReference>
<dbReference type="InterPro" id="IPR013154">
    <property type="entry name" value="ADH-like_N"/>
</dbReference>
<dbReference type="GO" id="GO:0016491">
    <property type="term" value="F:oxidoreductase activity"/>
    <property type="evidence" value="ECO:0007669"/>
    <property type="project" value="InterPro"/>
</dbReference>
<dbReference type="AlphaFoldDB" id="A0A1M6VJP2"/>
<dbReference type="Pfam" id="PF13602">
    <property type="entry name" value="ADH_zinc_N_2"/>
    <property type="match status" value="1"/>
</dbReference>
<dbReference type="EMBL" id="FQZK01000035">
    <property type="protein sequence ID" value="SHK81678.1"/>
    <property type="molecule type" value="Genomic_DNA"/>
</dbReference>
<dbReference type="PANTHER" id="PTHR43677:SF4">
    <property type="entry name" value="QUINONE OXIDOREDUCTASE-LIKE PROTEIN 2"/>
    <property type="match status" value="1"/>
</dbReference>
<dbReference type="SUPFAM" id="SSF50129">
    <property type="entry name" value="GroES-like"/>
    <property type="match status" value="1"/>
</dbReference>
<dbReference type="PANTHER" id="PTHR43677">
    <property type="entry name" value="SHORT-CHAIN DEHYDROGENASE/REDUCTASE"/>
    <property type="match status" value="1"/>
</dbReference>
<dbReference type="InterPro" id="IPR011032">
    <property type="entry name" value="GroES-like_sf"/>
</dbReference>
<protein>
    <submittedName>
        <fullName evidence="2">NADPH2:quinone reductase</fullName>
    </submittedName>
</protein>
<dbReference type="InterPro" id="IPR020843">
    <property type="entry name" value="ER"/>
</dbReference>
<dbReference type="SUPFAM" id="SSF51735">
    <property type="entry name" value="NAD(P)-binding Rossmann-fold domains"/>
    <property type="match status" value="1"/>
</dbReference>
<dbReference type="OrthoDB" id="9780520at2"/>
<evidence type="ECO:0000313" key="3">
    <source>
        <dbReference type="Proteomes" id="UP000184452"/>
    </source>
</evidence>
<dbReference type="RefSeq" id="WP_073384116.1">
    <property type="nucleotide sequence ID" value="NZ_FQZK01000035.1"/>
</dbReference>
<feature type="domain" description="Enoyl reductase (ER)" evidence="1">
    <location>
        <begin position="10"/>
        <end position="330"/>
    </location>
</feature>
<reference evidence="2 3" key="1">
    <citation type="submission" date="2016-11" db="EMBL/GenBank/DDBJ databases">
        <authorList>
            <person name="Jaros S."/>
            <person name="Januszkiewicz K."/>
            <person name="Wedrychowicz H."/>
        </authorList>
    </citation>
    <scope>NUCLEOTIDE SEQUENCE [LARGE SCALE GENOMIC DNA]</scope>
    <source>
        <strain evidence="2 3">CGMCC 4.5723</strain>
    </source>
</reference>
<dbReference type="STRING" id="758803.SAMN05421803_13516"/>
<name>A0A1M6VJP2_9ACTN</name>
<accession>A0A1M6VJP2</accession>
<dbReference type="Gene3D" id="3.90.180.10">
    <property type="entry name" value="Medium-chain alcohol dehydrogenases, catalytic domain"/>
    <property type="match status" value="1"/>
</dbReference>
<proteinExistence type="predicted"/>
<dbReference type="Proteomes" id="UP000184452">
    <property type="component" value="Unassembled WGS sequence"/>
</dbReference>
<gene>
    <name evidence="2" type="ORF">SAMN05421803_13516</name>
</gene>
<evidence type="ECO:0000313" key="2">
    <source>
        <dbReference type="EMBL" id="SHK81678.1"/>
    </source>
</evidence>
<evidence type="ECO:0000259" key="1">
    <source>
        <dbReference type="SMART" id="SM00829"/>
    </source>
</evidence>
<dbReference type="Pfam" id="PF08240">
    <property type="entry name" value="ADH_N"/>
    <property type="match status" value="1"/>
</dbReference>
<sequence length="332" mass="34042">MRAVRVDRFGGPEVLVAREVPDPGLRPGTVEIEVEAANVMYLEVLVRSGRERDHFPVTPPYVPGTGVAGTVTRTGPGTDPTWTGARVVADTGEPAQGGGRLPVGGYAERAVVPAADLVRVPEGVEPRHALALLHDGPTALALARTAGHRPGLTVLVAAAAGGAGSLSVQLARRAGARVIAAARGGAKLDLARRLGAHETVDYSLPGWTDRVMELTGGAGVDTVLDGAGSSLGEAAFTTVAAGGRFVNYGSAGGRFAEIEPARAREHGVRAFGLLDVKAGVEGAAGALDEALELARSGELVPHIGLTLPLERAAQAHRALEERRVAGKVLLTP</sequence>